<evidence type="ECO:0000256" key="6">
    <source>
        <dbReference type="RuleBase" id="RU366017"/>
    </source>
</evidence>
<reference evidence="8" key="1">
    <citation type="submission" date="2024-02" db="UniProtKB">
        <authorList>
            <consortium name="WormBaseParasite"/>
        </authorList>
    </citation>
    <scope>IDENTIFICATION</scope>
</reference>
<evidence type="ECO:0000256" key="3">
    <source>
        <dbReference type="ARBA" id="ARBA00022676"/>
    </source>
</evidence>
<evidence type="ECO:0000313" key="7">
    <source>
        <dbReference type="Proteomes" id="UP000887575"/>
    </source>
</evidence>
<protein>
    <recommendedName>
        <fullName evidence="6">Glycosyltransferase family 92 protein</fullName>
        <ecNumber evidence="6">2.4.1.-</ecNumber>
    </recommendedName>
</protein>
<evidence type="ECO:0000313" key="8">
    <source>
        <dbReference type="WBParaSite" id="MBELARI_LOCUS557"/>
    </source>
</evidence>
<name>A0AAF3FEV9_9BILA</name>
<dbReference type="InterPro" id="IPR008166">
    <property type="entry name" value="Glyco_transf_92"/>
</dbReference>
<comment type="subcellular location">
    <subcellularLocation>
        <location evidence="1">Membrane</location>
        <topology evidence="1">Single-pass membrane protein</topology>
    </subcellularLocation>
</comment>
<evidence type="ECO:0000256" key="5">
    <source>
        <dbReference type="ARBA" id="ARBA00023136"/>
    </source>
</evidence>
<comment type="similarity">
    <text evidence="2 6">Belongs to the glycosyltransferase 92 family.</text>
</comment>
<dbReference type="Pfam" id="PF01697">
    <property type="entry name" value="Glyco_transf_92"/>
    <property type="match status" value="1"/>
</dbReference>
<dbReference type="GO" id="GO:0016020">
    <property type="term" value="C:membrane"/>
    <property type="evidence" value="ECO:0007669"/>
    <property type="project" value="UniProtKB-SubCell"/>
</dbReference>
<keyword evidence="7" id="KW-1185">Reference proteome</keyword>
<dbReference type="Proteomes" id="UP000887575">
    <property type="component" value="Unassembled WGS sequence"/>
</dbReference>
<sequence>MHLLYLLSFSSFSTQSFQFSLNDERFVKIEKKSVADSWNRKFFNSPMYQQAKSLEVSESTLFIFKAVTLNRTNERKNDLRIAGVNNRKSGHLQQKPANLKIIDNNRDVAFSMSTFSGKCKFKPFLIESRPSELSSEISLERRNGRTSKRVPISLDTVHLGEIYQFFQTHPLEWVDDFAMVSLIIELMIRHDKTAVVLPVVSVTENVMKVLKFYEKQTKITLFPLPMIPFGEKLNPNKAFSWDAFTYRLALKLFGGADDGDFSQSAQSQVWIDTNERFPSKRRTWVFNDVAKSIYEGKELDKNLWQKWDLSGEEINTVKRIFGNAKSTLSIIFAENLPSRMKVNKRWECYKSECSNWLEDCYEVMITEDDWIFAQSNSNHWTVL</sequence>
<dbReference type="AlphaFoldDB" id="A0AAF3FEV9"/>
<accession>A0AAF3FEV9</accession>
<evidence type="ECO:0000256" key="1">
    <source>
        <dbReference type="ARBA" id="ARBA00004167"/>
    </source>
</evidence>
<dbReference type="GO" id="GO:0016757">
    <property type="term" value="F:glycosyltransferase activity"/>
    <property type="evidence" value="ECO:0007669"/>
    <property type="project" value="UniProtKB-UniRule"/>
</dbReference>
<keyword evidence="4 6" id="KW-0808">Transferase</keyword>
<dbReference type="EC" id="2.4.1.-" evidence="6"/>
<proteinExistence type="inferred from homology"/>
<dbReference type="WBParaSite" id="MBELARI_LOCUS557">
    <property type="protein sequence ID" value="MBELARI_LOCUS557"/>
    <property type="gene ID" value="MBELARI_LOCUS557"/>
</dbReference>
<evidence type="ECO:0000256" key="4">
    <source>
        <dbReference type="ARBA" id="ARBA00022679"/>
    </source>
</evidence>
<keyword evidence="5" id="KW-0472">Membrane</keyword>
<keyword evidence="3 6" id="KW-0328">Glycosyltransferase</keyword>
<organism evidence="7 8">
    <name type="scientific">Mesorhabditis belari</name>
    <dbReference type="NCBI Taxonomy" id="2138241"/>
    <lineage>
        <taxon>Eukaryota</taxon>
        <taxon>Metazoa</taxon>
        <taxon>Ecdysozoa</taxon>
        <taxon>Nematoda</taxon>
        <taxon>Chromadorea</taxon>
        <taxon>Rhabditida</taxon>
        <taxon>Rhabditina</taxon>
        <taxon>Rhabditomorpha</taxon>
        <taxon>Rhabditoidea</taxon>
        <taxon>Rhabditidae</taxon>
        <taxon>Mesorhabditinae</taxon>
        <taxon>Mesorhabditis</taxon>
    </lineage>
</organism>
<evidence type="ECO:0000256" key="2">
    <source>
        <dbReference type="ARBA" id="ARBA00007647"/>
    </source>
</evidence>